<reference evidence="2" key="1">
    <citation type="submission" date="2023-02" db="EMBL/GenBank/DDBJ databases">
        <title>Polaribacter ponticola sp. nov., isolated from seawater.</title>
        <authorList>
            <person name="Baek J.H."/>
            <person name="Kim J.M."/>
            <person name="Choi D.G."/>
            <person name="Jeon C.O."/>
        </authorList>
    </citation>
    <scope>NUCLEOTIDE SEQUENCE</scope>
    <source>
        <strain evidence="2">MSW5</strain>
    </source>
</reference>
<proteinExistence type="predicted"/>
<evidence type="ECO:0000313" key="2">
    <source>
        <dbReference type="EMBL" id="MDD7913839.1"/>
    </source>
</evidence>
<feature type="chain" id="PRO_5047019977" evidence="1">
    <location>
        <begin position="19"/>
        <end position="143"/>
    </location>
</feature>
<dbReference type="Proteomes" id="UP001151478">
    <property type="component" value="Unassembled WGS sequence"/>
</dbReference>
<protein>
    <submittedName>
        <fullName evidence="2">Uncharacterized protein</fullName>
    </submittedName>
</protein>
<evidence type="ECO:0000313" key="3">
    <source>
        <dbReference type="Proteomes" id="UP001151478"/>
    </source>
</evidence>
<accession>A0ABT5S6W2</accession>
<dbReference type="EMBL" id="JAOSLC020000003">
    <property type="protein sequence ID" value="MDD7913839.1"/>
    <property type="molecule type" value="Genomic_DNA"/>
</dbReference>
<name>A0ABT5S6W2_9FLAO</name>
<comment type="caution">
    <text evidence="2">The sequence shown here is derived from an EMBL/GenBank/DDBJ whole genome shotgun (WGS) entry which is preliminary data.</text>
</comment>
<organism evidence="2 3">
    <name type="scientific">Polaribacter ponticola</name>
    <dbReference type="NCBI Taxonomy" id="2978475"/>
    <lineage>
        <taxon>Bacteria</taxon>
        <taxon>Pseudomonadati</taxon>
        <taxon>Bacteroidota</taxon>
        <taxon>Flavobacteriia</taxon>
        <taxon>Flavobacteriales</taxon>
        <taxon>Flavobacteriaceae</taxon>
    </lineage>
</organism>
<gene>
    <name evidence="2" type="ORF">N5A56_005125</name>
</gene>
<dbReference type="RefSeq" id="WP_274270251.1">
    <property type="nucleotide sequence ID" value="NZ_JAOSLC020000003.1"/>
</dbReference>
<keyword evidence="3" id="KW-1185">Reference proteome</keyword>
<sequence length="143" mass="16849">MRILKNILFLFLCTQFSAICQTQYSNYAYEENFDTKNSWPQGENKKRALKTYNGRYYFEHKEKVNNWQISTSAYNLDTTRDFEITTSIQKISGTDNSGISFLYDYKDIKNYKEFGFTTNGYFRIAESVNGTYKNEKNGQNLTT</sequence>
<keyword evidence="1" id="KW-0732">Signal</keyword>
<evidence type="ECO:0000256" key="1">
    <source>
        <dbReference type="SAM" id="SignalP"/>
    </source>
</evidence>
<feature type="signal peptide" evidence="1">
    <location>
        <begin position="1"/>
        <end position="18"/>
    </location>
</feature>